<keyword evidence="7" id="KW-1006">Bacterial flagellum protein export</keyword>
<feature type="compositionally biased region" description="Polar residues" evidence="9">
    <location>
        <begin position="64"/>
        <end position="77"/>
    </location>
</feature>
<sequence>MCVLDNSDEPWNRWSVPSLDEHTDSVVPAIRRVKKRNHSDAEETQDIQDGNNKSTETIGEDSNAEQTELDSSTEQNHSVAEDVEIEESIEVVEDTQVQPFSAEELLEIRKSVELEAYQSGFEKGEKHGFESGEKKAKEEIEPQLFEAVAEIKSLTQNISDASQELDQEIEQLMVNCIVKLAESVIRRELTSSQDDIVNLVRESLLALPVSQESAEVVLNPKDLELLNRYENTFDCSLVADDSVTQGSCRVKSLESLVEFNLEERIESAMSQFRQAGLSVTRDDENES</sequence>
<gene>
    <name evidence="11" type="ORF">NBRC116591_23980</name>
</gene>
<dbReference type="InterPro" id="IPR051472">
    <property type="entry name" value="T3SS_Stator/FliH"/>
</dbReference>
<dbReference type="PANTHER" id="PTHR34982:SF1">
    <property type="entry name" value="FLAGELLAR ASSEMBLY PROTEIN FLIH"/>
    <property type="match status" value="1"/>
</dbReference>
<evidence type="ECO:0000256" key="3">
    <source>
        <dbReference type="ARBA" id="ARBA00016507"/>
    </source>
</evidence>
<organism evidence="11 12">
    <name type="scientific">Sessilibacter corallicola</name>
    <dbReference type="NCBI Taxonomy" id="2904075"/>
    <lineage>
        <taxon>Bacteria</taxon>
        <taxon>Pseudomonadati</taxon>
        <taxon>Pseudomonadota</taxon>
        <taxon>Gammaproteobacteria</taxon>
        <taxon>Cellvibrionales</taxon>
        <taxon>Cellvibrionaceae</taxon>
        <taxon>Sessilibacter</taxon>
    </lineage>
</organism>
<dbReference type="PANTHER" id="PTHR34982">
    <property type="entry name" value="YOP PROTEINS TRANSLOCATION PROTEIN L"/>
    <property type="match status" value="1"/>
</dbReference>
<evidence type="ECO:0000256" key="6">
    <source>
        <dbReference type="ARBA" id="ARBA00022927"/>
    </source>
</evidence>
<feature type="domain" description="Flagellar assembly protein FliH/Type III secretion system HrpE" evidence="10">
    <location>
        <begin position="147"/>
        <end position="266"/>
    </location>
</feature>
<comment type="function">
    <text evidence="1">Needed for flagellar regrowth and assembly.</text>
</comment>
<name>A0ABQ0AAJ8_9GAMM</name>
<comment type="caution">
    <text evidence="11">The sequence shown here is derived from an EMBL/GenBank/DDBJ whole genome shotgun (WGS) entry which is preliminary data.</text>
</comment>
<reference evidence="11 12" key="1">
    <citation type="submission" date="2024-04" db="EMBL/GenBank/DDBJ databases">
        <title>Draft genome sequence of Sessilibacter corallicola NBRC 116591.</title>
        <authorList>
            <person name="Miyakawa T."/>
            <person name="Kusuya Y."/>
            <person name="Miura T."/>
        </authorList>
    </citation>
    <scope>NUCLEOTIDE SEQUENCE [LARGE SCALE GENOMIC DNA]</scope>
    <source>
        <strain evidence="11 12">KU-00831-HH</strain>
    </source>
</reference>
<evidence type="ECO:0000259" key="10">
    <source>
        <dbReference type="Pfam" id="PF02108"/>
    </source>
</evidence>
<dbReference type="Proteomes" id="UP001465153">
    <property type="component" value="Unassembled WGS sequence"/>
</dbReference>
<feature type="compositionally biased region" description="Polar residues" evidence="9">
    <location>
        <begin position="47"/>
        <end position="57"/>
    </location>
</feature>
<dbReference type="Pfam" id="PF02108">
    <property type="entry name" value="FliH"/>
    <property type="match status" value="1"/>
</dbReference>
<evidence type="ECO:0000256" key="4">
    <source>
        <dbReference type="ARBA" id="ARBA00022448"/>
    </source>
</evidence>
<evidence type="ECO:0000313" key="12">
    <source>
        <dbReference type="Proteomes" id="UP001465153"/>
    </source>
</evidence>
<evidence type="ECO:0000256" key="2">
    <source>
        <dbReference type="ARBA" id="ARBA00006602"/>
    </source>
</evidence>
<feature type="region of interest" description="Disordered" evidence="9">
    <location>
        <begin position="1"/>
        <end position="82"/>
    </location>
</feature>
<comment type="similarity">
    <text evidence="2">Belongs to the FliH family.</text>
</comment>
<dbReference type="EMBL" id="BAABWN010000007">
    <property type="protein sequence ID" value="GAA6168587.1"/>
    <property type="molecule type" value="Genomic_DNA"/>
</dbReference>
<evidence type="ECO:0000256" key="9">
    <source>
        <dbReference type="SAM" id="MobiDB-lite"/>
    </source>
</evidence>
<keyword evidence="4" id="KW-0813">Transport</keyword>
<evidence type="ECO:0000313" key="11">
    <source>
        <dbReference type="EMBL" id="GAA6168587.1"/>
    </source>
</evidence>
<evidence type="ECO:0000256" key="7">
    <source>
        <dbReference type="ARBA" id="ARBA00023225"/>
    </source>
</evidence>
<proteinExistence type="inferred from homology"/>
<dbReference type="InterPro" id="IPR018035">
    <property type="entry name" value="Flagellar_FliH/T3SS_HrpE"/>
</dbReference>
<accession>A0ABQ0AAJ8</accession>
<evidence type="ECO:0000256" key="5">
    <source>
        <dbReference type="ARBA" id="ARBA00022795"/>
    </source>
</evidence>
<keyword evidence="12" id="KW-1185">Reference proteome</keyword>
<protein>
    <recommendedName>
        <fullName evidence="3">Flagellar assembly protein FliH</fullName>
    </recommendedName>
</protein>
<keyword evidence="5" id="KW-1005">Bacterial flagellum biogenesis</keyword>
<keyword evidence="8" id="KW-0175">Coiled coil</keyword>
<evidence type="ECO:0000256" key="8">
    <source>
        <dbReference type="SAM" id="Coils"/>
    </source>
</evidence>
<evidence type="ECO:0000256" key="1">
    <source>
        <dbReference type="ARBA" id="ARBA00003041"/>
    </source>
</evidence>
<keyword evidence="6" id="KW-0653">Protein transport</keyword>
<feature type="coiled-coil region" evidence="8">
    <location>
        <begin position="144"/>
        <end position="171"/>
    </location>
</feature>